<feature type="compositionally biased region" description="Low complexity" evidence="1">
    <location>
        <begin position="75"/>
        <end position="94"/>
    </location>
</feature>
<evidence type="ECO:0000313" key="3">
    <source>
        <dbReference type="Proteomes" id="UP001140949"/>
    </source>
</evidence>
<proteinExistence type="predicted"/>
<evidence type="ECO:0000256" key="1">
    <source>
        <dbReference type="SAM" id="MobiDB-lite"/>
    </source>
</evidence>
<dbReference type="Proteomes" id="UP001140949">
    <property type="component" value="Unassembled WGS sequence"/>
</dbReference>
<dbReference type="EMBL" id="JANAVB010008261">
    <property type="protein sequence ID" value="KAJ6841850.1"/>
    <property type="molecule type" value="Genomic_DNA"/>
</dbReference>
<comment type="caution">
    <text evidence="2">The sequence shown here is derived from an EMBL/GenBank/DDBJ whole genome shotgun (WGS) entry which is preliminary data.</text>
</comment>
<sequence length="174" mass="19433">MTNPRVPGPTLDMDTPNKSPYSFYTPTLCVYNAGHVSNRNPNPRLVEHRCVCDLLHHLLPPSIFFRNDRHCVSGTSTISSSSDRRPSTLISASSPPQPQKPHHQSRSGPPSTCRSHSHHLGSSAHQIHRHLLRRYCTVECRSLQSSDLHLRATPRLLMTGHHRLEPPLLASGPT</sequence>
<protein>
    <submittedName>
        <fullName evidence="2">Leucine-rich repeat extensin-like protein 3</fullName>
    </submittedName>
</protein>
<organism evidence="2 3">
    <name type="scientific">Iris pallida</name>
    <name type="common">Sweet iris</name>
    <dbReference type="NCBI Taxonomy" id="29817"/>
    <lineage>
        <taxon>Eukaryota</taxon>
        <taxon>Viridiplantae</taxon>
        <taxon>Streptophyta</taxon>
        <taxon>Embryophyta</taxon>
        <taxon>Tracheophyta</taxon>
        <taxon>Spermatophyta</taxon>
        <taxon>Magnoliopsida</taxon>
        <taxon>Liliopsida</taxon>
        <taxon>Asparagales</taxon>
        <taxon>Iridaceae</taxon>
        <taxon>Iridoideae</taxon>
        <taxon>Irideae</taxon>
        <taxon>Iris</taxon>
    </lineage>
</organism>
<name>A0AAX6HLJ8_IRIPA</name>
<reference evidence="2" key="2">
    <citation type="submission" date="2023-04" db="EMBL/GenBank/DDBJ databases">
        <authorList>
            <person name="Bruccoleri R.E."/>
            <person name="Oakeley E.J."/>
            <person name="Faust A.-M."/>
            <person name="Dessus-Babus S."/>
            <person name="Altorfer M."/>
            <person name="Burckhardt D."/>
            <person name="Oertli M."/>
            <person name="Naumann U."/>
            <person name="Petersen F."/>
            <person name="Wong J."/>
        </authorList>
    </citation>
    <scope>NUCLEOTIDE SEQUENCE</scope>
    <source>
        <strain evidence="2">GSM-AAB239-AS_SAM_17_03QT</strain>
        <tissue evidence="2">Leaf</tissue>
    </source>
</reference>
<accession>A0AAX6HLJ8</accession>
<evidence type="ECO:0000313" key="2">
    <source>
        <dbReference type="EMBL" id="KAJ6841850.1"/>
    </source>
</evidence>
<dbReference type="AlphaFoldDB" id="A0AAX6HLJ8"/>
<gene>
    <name evidence="2" type="ORF">M6B38_305090</name>
</gene>
<reference evidence="2" key="1">
    <citation type="journal article" date="2023" name="GigaByte">
        <title>Genome assembly of the bearded iris, Iris pallida Lam.</title>
        <authorList>
            <person name="Bruccoleri R.E."/>
            <person name="Oakeley E.J."/>
            <person name="Faust A.M.E."/>
            <person name="Altorfer M."/>
            <person name="Dessus-Babus S."/>
            <person name="Burckhardt D."/>
            <person name="Oertli M."/>
            <person name="Naumann U."/>
            <person name="Petersen F."/>
            <person name="Wong J."/>
        </authorList>
    </citation>
    <scope>NUCLEOTIDE SEQUENCE</scope>
    <source>
        <strain evidence="2">GSM-AAB239-AS_SAM_17_03QT</strain>
    </source>
</reference>
<feature type="region of interest" description="Disordered" evidence="1">
    <location>
        <begin position="75"/>
        <end position="120"/>
    </location>
</feature>
<keyword evidence="3" id="KW-1185">Reference proteome</keyword>